<dbReference type="Pfam" id="PF00629">
    <property type="entry name" value="MAM"/>
    <property type="match status" value="2"/>
</dbReference>
<feature type="domain" description="MAM" evidence="3">
    <location>
        <begin position="165"/>
        <end position="367"/>
    </location>
</feature>
<sequence>FFFTAHVNVCLLLQFLLSCDFEKDTCAWYLDQSESLLWQRTKGQNSSYDNQGPGHDHTTGSGKLSNDFPSQTARLTSYPQRAKCVSFWYHIYGGSNGSLRFISKNTEGNETVEWIRTGSQGNKWQFAYLSFAFIFEAVSGGTDISVALDDVQVISSIDGSCPAESECTFQTSLCGLLPDPAAAFPWIRSTGQQAAASGSPAVDHTLGTERGYYMSAQMWAHPRGSRVGMMMEVNRPTPTDGECWTFFYHMAGGDTGTLSVHQQWSQSGGDVLLSHDQKSFILLDDVSVKGGACTPTGGCDFESGTCAWVNAANQDSGGRDWVHSDGHSHGPLVDQTTHTGILLEAESGNRGFVAVDDITVMKGPCKGKAHYSEQFTI</sequence>
<keyword evidence="2" id="KW-0732">Signal</keyword>
<proteinExistence type="predicted"/>
<dbReference type="Proteomes" id="UP000314983">
    <property type="component" value="Chromosome 18"/>
</dbReference>
<evidence type="ECO:0000256" key="2">
    <source>
        <dbReference type="SAM" id="SignalP"/>
    </source>
</evidence>
<name>A0A4W4DPF1_ELEEL</name>
<feature type="domain" description="MAM" evidence="3">
    <location>
        <begin position="17"/>
        <end position="163"/>
    </location>
</feature>
<reference evidence="4" key="4">
    <citation type="submission" date="2025-08" db="UniProtKB">
        <authorList>
            <consortium name="Ensembl"/>
        </authorList>
    </citation>
    <scope>IDENTIFICATION</scope>
</reference>
<dbReference type="SMART" id="SM00137">
    <property type="entry name" value="MAM"/>
    <property type="match status" value="2"/>
</dbReference>
<evidence type="ECO:0000259" key="3">
    <source>
        <dbReference type="PROSITE" id="PS50060"/>
    </source>
</evidence>
<evidence type="ECO:0000313" key="4">
    <source>
        <dbReference type="Ensembl" id="ENSEEEP00000000975.2"/>
    </source>
</evidence>
<feature type="chain" id="PRO_5044257372" description="MAM domain-containing protein" evidence="2">
    <location>
        <begin position="28"/>
        <end position="377"/>
    </location>
</feature>
<protein>
    <recommendedName>
        <fullName evidence="3">MAM domain-containing protein</fullName>
    </recommendedName>
</protein>
<evidence type="ECO:0000313" key="5">
    <source>
        <dbReference type="Proteomes" id="UP000314983"/>
    </source>
</evidence>
<dbReference type="Gene3D" id="2.60.120.200">
    <property type="match status" value="2"/>
</dbReference>
<dbReference type="AlphaFoldDB" id="A0A4W4DPF1"/>
<dbReference type="InterPro" id="IPR000998">
    <property type="entry name" value="MAM_dom"/>
</dbReference>
<dbReference type="InterPro" id="IPR013320">
    <property type="entry name" value="ConA-like_dom_sf"/>
</dbReference>
<dbReference type="PANTHER" id="PTHR23282:SF101">
    <property type="entry name" value="MAM DOMAIN-CONTAINING PROTEIN"/>
    <property type="match status" value="1"/>
</dbReference>
<dbReference type="OMA" id="CAPEREC"/>
<dbReference type="PANTHER" id="PTHR23282">
    <property type="entry name" value="APICAL ENDOSOMAL GLYCOPROTEIN PRECURSOR"/>
    <property type="match status" value="1"/>
</dbReference>
<keyword evidence="5" id="KW-1185">Reference proteome</keyword>
<dbReference type="GO" id="GO:0016020">
    <property type="term" value="C:membrane"/>
    <property type="evidence" value="ECO:0007669"/>
    <property type="project" value="InterPro"/>
</dbReference>
<dbReference type="Ensembl" id="ENSEEET00000000995.2">
    <property type="protein sequence ID" value="ENSEEEP00000000975.2"/>
    <property type="gene ID" value="ENSEEEG00000000664.2"/>
</dbReference>
<accession>A0A4W4DPF1</accession>
<feature type="signal peptide" evidence="2">
    <location>
        <begin position="1"/>
        <end position="27"/>
    </location>
</feature>
<organism evidence="4 5">
    <name type="scientific">Electrophorus electricus</name>
    <name type="common">Electric eel</name>
    <name type="synonym">Gymnotus electricus</name>
    <dbReference type="NCBI Taxonomy" id="8005"/>
    <lineage>
        <taxon>Eukaryota</taxon>
        <taxon>Metazoa</taxon>
        <taxon>Chordata</taxon>
        <taxon>Craniata</taxon>
        <taxon>Vertebrata</taxon>
        <taxon>Euteleostomi</taxon>
        <taxon>Actinopterygii</taxon>
        <taxon>Neopterygii</taxon>
        <taxon>Teleostei</taxon>
        <taxon>Ostariophysi</taxon>
        <taxon>Gymnotiformes</taxon>
        <taxon>Gymnotoidei</taxon>
        <taxon>Gymnotidae</taxon>
        <taxon>Electrophorus</taxon>
    </lineage>
</organism>
<evidence type="ECO:0000256" key="1">
    <source>
        <dbReference type="SAM" id="MobiDB-lite"/>
    </source>
</evidence>
<feature type="region of interest" description="Disordered" evidence="1">
    <location>
        <begin position="44"/>
        <end position="64"/>
    </location>
</feature>
<reference evidence="5" key="2">
    <citation type="journal article" date="2017" name="Sci. Adv.">
        <title>A tail of two voltages: Proteomic comparison of the three electric organs of the electric eel.</title>
        <authorList>
            <person name="Traeger L.L."/>
            <person name="Sabat G."/>
            <person name="Barrett-Wilt G.A."/>
            <person name="Wells G.B."/>
            <person name="Sussman M.R."/>
        </authorList>
    </citation>
    <scope>NUCLEOTIDE SEQUENCE [LARGE SCALE GENOMIC DNA]</scope>
</reference>
<dbReference type="SUPFAM" id="SSF49899">
    <property type="entry name" value="Concanavalin A-like lectins/glucanases"/>
    <property type="match status" value="3"/>
</dbReference>
<reference evidence="4" key="5">
    <citation type="submission" date="2025-09" db="UniProtKB">
        <authorList>
            <consortium name="Ensembl"/>
        </authorList>
    </citation>
    <scope>IDENTIFICATION</scope>
</reference>
<dbReference type="CDD" id="cd06263">
    <property type="entry name" value="MAM"/>
    <property type="match status" value="1"/>
</dbReference>
<reference evidence="4" key="3">
    <citation type="submission" date="2020-05" db="EMBL/GenBank/DDBJ databases">
        <title>Electrophorus electricus (electric eel) genome, fEleEle1, primary haplotype.</title>
        <authorList>
            <person name="Myers G."/>
            <person name="Meyer A."/>
            <person name="Fedrigo O."/>
            <person name="Formenti G."/>
            <person name="Rhie A."/>
            <person name="Tracey A."/>
            <person name="Sims Y."/>
            <person name="Jarvis E.D."/>
        </authorList>
    </citation>
    <scope>NUCLEOTIDE SEQUENCE [LARGE SCALE GENOMIC DNA]</scope>
</reference>
<dbReference type="InterPro" id="IPR051560">
    <property type="entry name" value="MAM_domain-containing"/>
</dbReference>
<reference evidence="5" key="1">
    <citation type="journal article" date="2014" name="Science">
        <title>Nonhuman genetics. Genomic basis for the convergent evolution of electric organs.</title>
        <authorList>
            <person name="Gallant J.R."/>
            <person name="Traeger L.L."/>
            <person name="Volkening J.D."/>
            <person name="Moffett H."/>
            <person name="Chen P.H."/>
            <person name="Novina C.D."/>
            <person name="Phillips G.N.Jr."/>
            <person name="Anand R."/>
            <person name="Wells G.B."/>
            <person name="Pinch M."/>
            <person name="Guth R."/>
            <person name="Unguez G.A."/>
            <person name="Albert J.S."/>
            <person name="Zakon H.H."/>
            <person name="Samanta M.P."/>
            <person name="Sussman M.R."/>
        </authorList>
    </citation>
    <scope>NUCLEOTIDE SEQUENCE [LARGE SCALE GENOMIC DNA]</scope>
</reference>
<dbReference type="PROSITE" id="PS50060">
    <property type="entry name" value="MAM_2"/>
    <property type="match status" value="2"/>
</dbReference>
<dbReference type="GeneTree" id="ENSGT00940000163883"/>